<keyword evidence="2" id="KW-0325">Glycoprotein</keyword>
<dbReference type="PANTHER" id="PTHR13234">
    <property type="entry name" value="GAMMA-INTERFERON INDUCIBLE LYSOSOMAL THIOL REDUCTASE GILT"/>
    <property type="match status" value="1"/>
</dbReference>
<accession>A0A8X7ZSQ6</accession>
<evidence type="ECO:0000313" key="4">
    <source>
        <dbReference type="Proteomes" id="UP000886885"/>
    </source>
</evidence>
<dbReference type="OrthoDB" id="958254at2759"/>
<keyword evidence="4" id="KW-1185">Reference proteome</keyword>
<dbReference type="EMBL" id="JAAWWB010000011">
    <property type="protein sequence ID" value="KAG6771693.1"/>
    <property type="molecule type" value="Genomic_DNA"/>
</dbReference>
<dbReference type="AlphaFoldDB" id="A0A8X7ZSQ6"/>
<protein>
    <recommendedName>
        <fullName evidence="5">Thioredoxin superfamily protein</fullName>
    </recommendedName>
</protein>
<dbReference type="InterPro" id="IPR004911">
    <property type="entry name" value="Interferon-induced_GILT"/>
</dbReference>
<dbReference type="Pfam" id="PF03227">
    <property type="entry name" value="GILT"/>
    <property type="match status" value="1"/>
</dbReference>
<organism evidence="3 4">
    <name type="scientific">Populus tomentosa</name>
    <name type="common">Chinese white poplar</name>
    <dbReference type="NCBI Taxonomy" id="118781"/>
    <lineage>
        <taxon>Eukaryota</taxon>
        <taxon>Viridiplantae</taxon>
        <taxon>Streptophyta</taxon>
        <taxon>Embryophyta</taxon>
        <taxon>Tracheophyta</taxon>
        <taxon>Spermatophyta</taxon>
        <taxon>Magnoliopsida</taxon>
        <taxon>eudicotyledons</taxon>
        <taxon>Gunneridae</taxon>
        <taxon>Pentapetalae</taxon>
        <taxon>rosids</taxon>
        <taxon>fabids</taxon>
        <taxon>Malpighiales</taxon>
        <taxon>Salicaceae</taxon>
        <taxon>Saliceae</taxon>
        <taxon>Populus</taxon>
    </lineage>
</organism>
<evidence type="ECO:0000313" key="3">
    <source>
        <dbReference type="EMBL" id="KAG6771693.1"/>
    </source>
</evidence>
<gene>
    <name evidence="3" type="ORF">POTOM_023075</name>
</gene>
<dbReference type="Proteomes" id="UP000886885">
    <property type="component" value="Chromosome 6A"/>
</dbReference>
<dbReference type="GO" id="GO:0016671">
    <property type="term" value="F:oxidoreductase activity, acting on a sulfur group of donors, disulfide as acceptor"/>
    <property type="evidence" value="ECO:0007669"/>
    <property type="project" value="InterPro"/>
</dbReference>
<evidence type="ECO:0008006" key="5">
    <source>
        <dbReference type="Google" id="ProtNLM"/>
    </source>
</evidence>
<dbReference type="PANTHER" id="PTHR13234:SF64">
    <property type="entry name" value="SAPOSIN A-TYPE DOMAIN-CONTAINING PROTEIN"/>
    <property type="match status" value="1"/>
</dbReference>
<evidence type="ECO:0000256" key="1">
    <source>
        <dbReference type="ARBA" id="ARBA00005679"/>
    </source>
</evidence>
<sequence length="224" mass="25671">MLAADFCSLNILSQGKIANESFRPYPTQPLFSFLFLTFHCSHFPRSRAEGDRHHCFSHSPCLYRFLSGIDRRVNVLGYYETVSSPLLSFLVLPSLLFLFVTPSDSSEYGIPKSPDPHVWSRRISRNSEKVTMSLCYEFLCPYCNSFIADPLAQVLETDLMTILNLRLVPWGNAILDSNNTIECQVAFPSSDFVSFFFFKNVLSKFRCDHLLLWFFGSMGKRNAI</sequence>
<reference evidence="3" key="1">
    <citation type="journal article" date="2020" name="bioRxiv">
        <title>Hybrid origin of Populus tomentosa Carr. identified through genome sequencing and phylogenomic analysis.</title>
        <authorList>
            <person name="An X."/>
            <person name="Gao K."/>
            <person name="Chen Z."/>
            <person name="Li J."/>
            <person name="Yang X."/>
            <person name="Yang X."/>
            <person name="Zhou J."/>
            <person name="Guo T."/>
            <person name="Zhao T."/>
            <person name="Huang S."/>
            <person name="Miao D."/>
            <person name="Khan W.U."/>
            <person name="Rao P."/>
            <person name="Ye M."/>
            <person name="Lei B."/>
            <person name="Liao W."/>
            <person name="Wang J."/>
            <person name="Ji L."/>
            <person name="Li Y."/>
            <person name="Guo B."/>
            <person name="Mustafa N.S."/>
            <person name="Li S."/>
            <person name="Yun Q."/>
            <person name="Keller S.R."/>
            <person name="Mao J."/>
            <person name="Zhang R."/>
            <person name="Strauss S.H."/>
        </authorList>
    </citation>
    <scope>NUCLEOTIDE SEQUENCE</scope>
    <source>
        <strain evidence="3">GM15</strain>
        <tissue evidence="3">Leaf</tissue>
    </source>
</reference>
<comment type="caution">
    <text evidence="3">The sequence shown here is derived from an EMBL/GenBank/DDBJ whole genome shotgun (WGS) entry which is preliminary data.</text>
</comment>
<name>A0A8X7ZSQ6_POPTO</name>
<evidence type="ECO:0000256" key="2">
    <source>
        <dbReference type="ARBA" id="ARBA00023180"/>
    </source>
</evidence>
<comment type="similarity">
    <text evidence="1">Belongs to the GILT family.</text>
</comment>
<proteinExistence type="inferred from homology"/>